<evidence type="ECO:0000313" key="1">
    <source>
        <dbReference type="EMBL" id="EBV4910787.1"/>
    </source>
</evidence>
<organism evidence="1">
    <name type="scientific">Salmonella enterica subsp. enterica serovar Kalamu</name>
    <dbReference type="NCBI Taxonomy" id="2564590"/>
    <lineage>
        <taxon>Bacteria</taxon>
        <taxon>Pseudomonadati</taxon>
        <taxon>Pseudomonadota</taxon>
        <taxon>Gammaproteobacteria</taxon>
        <taxon>Enterobacterales</taxon>
        <taxon>Enterobacteriaceae</taxon>
        <taxon>Salmonella</taxon>
    </lineage>
</organism>
<dbReference type="AlphaFoldDB" id="A0A5V8Y2S2"/>
<protein>
    <submittedName>
        <fullName evidence="1">Uncharacterized protein</fullName>
    </submittedName>
</protein>
<proteinExistence type="predicted"/>
<sequence length="19" mass="2187">MFAEALGVAPEKFWPSRYS</sequence>
<accession>A0A5V8Y2S2</accession>
<gene>
    <name evidence="1" type="ORF">DO575_10915</name>
</gene>
<dbReference type="EMBL" id="AAHFKB010000011">
    <property type="protein sequence ID" value="EBV4910787.1"/>
    <property type="molecule type" value="Genomic_DNA"/>
</dbReference>
<reference evidence="1" key="1">
    <citation type="submission" date="2018-06" db="EMBL/GenBank/DDBJ databases">
        <authorList>
            <person name="Ashton P.M."/>
            <person name="Dallman T."/>
            <person name="Nair S."/>
            <person name="De Pinna E."/>
            <person name="Peters T."/>
            <person name="Grant K."/>
        </authorList>
    </citation>
    <scope>NUCLEOTIDE SEQUENCE</scope>
    <source>
        <strain evidence="1">445985</strain>
    </source>
</reference>
<name>A0A5V8Y2S2_SALET</name>
<comment type="caution">
    <text evidence="1">The sequence shown here is derived from an EMBL/GenBank/DDBJ whole genome shotgun (WGS) entry which is preliminary data.</text>
</comment>